<comment type="caution">
    <text evidence="1">The sequence shown here is derived from an EMBL/GenBank/DDBJ whole genome shotgun (WGS) entry which is preliminary data.</text>
</comment>
<dbReference type="Proteomes" id="UP000636661">
    <property type="component" value="Unassembled WGS sequence"/>
</dbReference>
<evidence type="ECO:0000313" key="1">
    <source>
        <dbReference type="EMBL" id="GGU52281.1"/>
    </source>
</evidence>
<reference evidence="1" key="2">
    <citation type="submission" date="2020-09" db="EMBL/GenBank/DDBJ databases">
        <authorList>
            <person name="Sun Q."/>
            <person name="Ohkuma M."/>
        </authorList>
    </citation>
    <scope>NUCLEOTIDE SEQUENCE</scope>
    <source>
        <strain evidence="1">JCM 4391</strain>
    </source>
</reference>
<dbReference type="AlphaFoldDB" id="A0A918I2J3"/>
<keyword evidence="2" id="KW-1185">Reference proteome</keyword>
<dbReference type="EMBL" id="BMTP01000012">
    <property type="protein sequence ID" value="GGU52281.1"/>
    <property type="molecule type" value="Genomic_DNA"/>
</dbReference>
<organism evidence="1 2">
    <name type="scientific">Streptomyces lavendofoliae</name>
    <dbReference type="NCBI Taxonomy" id="67314"/>
    <lineage>
        <taxon>Bacteria</taxon>
        <taxon>Bacillati</taxon>
        <taxon>Actinomycetota</taxon>
        <taxon>Actinomycetes</taxon>
        <taxon>Kitasatosporales</taxon>
        <taxon>Streptomycetaceae</taxon>
        <taxon>Streptomyces</taxon>
    </lineage>
</organism>
<dbReference type="RefSeq" id="WP_189552895.1">
    <property type="nucleotide sequence ID" value="NZ_BMTP01000012.1"/>
</dbReference>
<accession>A0A918I2J3</accession>
<gene>
    <name evidence="1" type="ORF">GCM10010274_46490</name>
</gene>
<proteinExistence type="predicted"/>
<reference evidence="1" key="1">
    <citation type="journal article" date="2014" name="Int. J. Syst. Evol. Microbiol.">
        <title>Complete genome sequence of Corynebacterium casei LMG S-19264T (=DSM 44701T), isolated from a smear-ripened cheese.</title>
        <authorList>
            <consortium name="US DOE Joint Genome Institute (JGI-PGF)"/>
            <person name="Walter F."/>
            <person name="Albersmeier A."/>
            <person name="Kalinowski J."/>
            <person name="Ruckert C."/>
        </authorList>
    </citation>
    <scope>NUCLEOTIDE SEQUENCE</scope>
    <source>
        <strain evidence="1">JCM 4391</strain>
    </source>
</reference>
<protein>
    <submittedName>
        <fullName evidence="1">Uncharacterized protein</fullName>
    </submittedName>
</protein>
<evidence type="ECO:0000313" key="2">
    <source>
        <dbReference type="Proteomes" id="UP000636661"/>
    </source>
</evidence>
<sequence>MNARQIEADSKQIFEALAHGIAGDDETAMSMIRPIVRRSDAAMYATFCSLAESASFDARQQPDAGDHFVLEVESIETGQKGSVDVLPPGVRFAAQFVTAWANRDQETTEALYLALYESSPEDLGVGLRAIYEMAVVSLRAMVERKRAGGVG</sequence>
<name>A0A918I2J3_9ACTN</name>